<reference evidence="4 5" key="1">
    <citation type="journal article" date="2024" name="Science">
        <title>Giant polyketide synthase enzymes in the biosynthesis of giant marine polyether toxins.</title>
        <authorList>
            <person name="Fallon T.R."/>
            <person name="Shende V.V."/>
            <person name="Wierzbicki I.H."/>
            <person name="Pendleton A.L."/>
            <person name="Watervoot N.F."/>
            <person name="Auber R.P."/>
            <person name="Gonzalez D.J."/>
            <person name="Wisecaver J.H."/>
            <person name="Moore B.S."/>
        </authorList>
    </citation>
    <scope>NUCLEOTIDE SEQUENCE [LARGE SCALE GENOMIC DNA]</scope>
    <source>
        <strain evidence="4 5">12B1</strain>
    </source>
</reference>
<dbReference type="InterPro" id="IPR032675">
    <property type="entry name" value="LRR_dom_sf"/>
</dbReference>
<dbReference type="PROSITE" id="PS51450">
    <property type="entry name" value="LRR"/>
    <property type="match status" value="2"/>
</dbReference>
<dbReference type="Gene3D" id="3.80.10.10">
    <property type="entry name" value="Ribonuclease Inhibitor"/>
    <property type="match status" value="1"/>
</dbReference>
<dbReference type="SUPFAM" id="SSF52058">
    <property type="entry name" value="L domain-like"/>
    <property type="match status" value="1"/>
</dbReference>
<evidence type="ECO:0000256" key="3">
    <source>
        <dbReference type="SAM" id="MobiDB-lite"/>
    </source>
</evidence>
<dbReference type="SMART" id="SM00369">
    <property type="entry name" value="LRR_TYP"/>
    <property type="match status" value="6"/>
</dbReference>
<dbReference type="EMBL" id="JBGBPQ010000011">
    <property type="protein sequence ID" value="KAL1515730.1"/>
    <property type="molecule type" value="Genomic_DNA"/>
</dbReference>
<accession>A0AB34JBG2</accession>
<feature type="region of interest" description="Disordered" evidence="3">
    <location>
        <begin position="307"/>
        <end position="374"/>
    </location>
</feature>
<dbReference type="AlphaFoldDB" id="A0AB34JBG2"/>
<comment type="caution">
    <text evidence="4">The sequence shown here is derived from an EMBL/GenBank/DDBJ whole genome shotgun (WGS) entry which is preliminary data.</text>
</comment>
<dbReference type="Pfam" id="PF13855">
    <property type="entry name" value="LRR_8"/>
    <property type="match status" value="2"/>
</dbReference>
<feature type="region of interest" description="Disordered" evidence="3">
    <location>
        <begin position="392"/>
        <end position="414"/>
    </location>
</feature>
<evidence type="ECO:0000313" key="5">
    <source>
        <dbReference type="Proteomes" id="UP001515480"/>
    </source>
</evidence>
<dbReference type="GO" id="GO:0005737">
    <property type="term" value="C:cytoplasm"/>
    <property type="evidence" value="ECO:0007669"/>
    <property type="project" value="TreeGrafter"/>
</dbReference>
<dbReference type="Gene3D" id="1.20.920.20">
    <property type="match status" value="1"/>
</dbReference>
<dbReference type="InterPro" id="IPR003591">
    <property type="entry name" value="Leu-rich_rpt_typical-subtyp"/>
</dbReference>
<organism evidence="4 5">
    <name type="scientific">Prymnesium parvum</name>
    <name type="common">Toxic golden alga</name>
    <dbReference type="NCBI Taxonomy" id="97485"/>
    <lineage>
        <taxon>Eukaryota</taxon>
        <taxon>Haptista</taxon>
        <taxon>Haptophyta</taxon>
        <taxon>Prymnesiophyceae</taxon>
        <taxon>Prymnesiales</taxon>
        <taxon>Prymnesiaceae</taxon>
        <taxon>Prymnesium</taxon>
    </lineage>
</organism>
<keyword evidence="1" id="KW-0433">Leucine-rich repeat</keyword>
<evidence type="ECO:0000256" key="1">
    <source>
        <dbReference type="ARBA" id="ARBA00022614"/>
    </source>
</evidence>
<dbReference type="Proteomes" id="UP001515480">
    <property type="component" value="Unassembled WGS sequence"/>
</dbReference>
<keyword evidence="5" id="KW-1185">Reference proteome</keyword>
<gene>
    <name evidence="4" type="ORF">AB1Y20_002346</name>
</gene>
<proteinExistence type="predicted"/>
<keyword evidence="2" id="KW-0677">Repeat</keyword>
<protein>
    <submittedName>
        <fullName evidence="4">Uncharacterized protein</fullName>
    </submittedName>
</protein>
<evidence type="ECO:0000313" key="4">
    <source>
        <dbReference type="EMBL" id="KAL1515730.1"/>
    </source>
</evidence>
<name>A0AB34JBG2_PRYPA</name>
<sequence>MADPLVCDSAAAGLPGCVDGLSPPTNDPSSLDAVQRHIHTFAASGLVDLSDRSLGSRPEGELSFASLREGAAAIQLLDLSSNGIASLAPRLLRPLVGLRDLSLAHNLLESLPATLCALPALTSLDLSHNRLHSLAVSAEALGTGAPALTHLDLSHNLLHELPPALRGCAALLRLDLSHNRLALAADTQAHATLLDASPLTHVSLAANGCLTLPAAVWRIPSLASLRLERNRLASLAPLAHAPWRRQIRALHLDENALDALPAALGECDALEQLTYEGNALAWPPQHVLRLPLPALLRWLRQARRTATTCGGRGGGAAHPASVRAWQHAASMPTASPPAVSEADAQLAQDGEGHGEEGGEEGEGGEEEDGETEREAAWAAEMHALTQRHAQCVASRDEMQRRSVPALQARERGSRRGEGAGMVFALNADADALRAAEARMVQRRAQISRQLASAEKAVVAASSAVVSIPDRYLQELRQLLEPPHCVRATLQGVHVMLEACDSSINGSAREDRAWPPAAGSISTQWRRATRAVRDHMAAQRLASTAELLSSDQCLSEHAAAVDPILEPLRTPRGADRLSERADGAPLVRHSVSRGGTRTISTLLPPVQSPRKAAAFAAPAPPLAASKPRIGTLVGWEAIRGMLRKDFVLRIQRFDAAQLPVGKCAQVRAVLPAGSNALARVTTGSKVAGPLYVWILAQLERAEAVHASAPLFAEMEHLDRQIVVMNAQKEASAVKVAYLRVELERLQVEAATLHRDVSLLTGDMPGRL</sequence>
<feature type="compositionally biased region" description="Acidic residues" evidence="3">
    <location>
        <begin position="357"/>
        <end position="371"/>
    </location>
</feature>
<evidence type="ECO:0000256" key="2">
    <source>
        <dbReference type="ARBA" id="ARBA00022737"/>
    </source>
</evidence>
<dbReference type="PANTHER" id="PTHR48051">
    <property type="match status" value="1"/>
</dbReference>
<dbReference type="PRINTS" id="PR00019">
    <property type="entry name" value="LEURICHRPT"/>
</dbReference>
<dbReference type="InterPro" id="IPR001611">
    <property type="entry name" value="Leu-rich_rpt"/>
</dbReference>
<dbReference type="InterPro" id="IPR050216">
    <property type="entry name" value="LRR_domain-containing"/>
</dbReference>
<dbReference type="PANTHER" id="PTHR48051:SF1">
    <property type="entry name" value="RAS SUPPRESSOR PROTEIN 1"/>
    <property type="match status" value="1"/>
</dbReference>